<evidence type="ECO:0000313" key="3">
    <source>
        <dbReference type="Proteomes" id="UP000319731"/>
    </source>
</evidence>
<dbReference type="STRING" id="1806994.A0A507C249"/>
<dbReference type="GO" id="GO:0016788">
    <property type="term" value="F:hydrolase activity, acting on ester bonds"/>
    <property type="evidence" value="ECO:0007669"/>
    <property type="project" value="InterPro"/>
</dbReference>
<dbReference type="InterPro" id="IPR007312">
    <property type="entry name" value="Phosphoesterase"/>
</dbReference>
<dbReference type="Pfam" id="PF04185">
    <property type="entry name" value="Phosphoesterase"/>
    <property type="match status" value="1"/>
</dbReference>
<reference evidence="2 3" key="1">
    <citation type="journal article" date="2019" name="Sci. Rep.">
        <title>Comparative genomics of chytrid fungi reveal insights into the obligate biotrophic and pathogenic lifestyle of Synchytrium endobioticum.</title>
        <authorList>
            <person name="van de Vossenberg B.T.L.H."/>
            <person name="Warris S."/>
            <person name="Nguyen H.D.T."/>
            <person name="van Gent-Pelzer M.P.E."/>
            <person name="Joly D.L."/>
            <person name="van de Geest H.C."/>
            <person name="Bonants P.J.M."/>
            <person name="Smith D.S."/>
            <person name="Levesque C.A."/>
            <person name="van der Lee T.A.J."/>
        </authorList>
    </citation>
    <scope>NUCLEOTIDE SEQUENCE [LARGE SCALE GENOMIC DNA]</scope>
    <source>
        <strain evidence="2 3">JEL517</strain>
    </source>
</reference>
<gene>
    <name evidence="2" type="ORF">SmJEL517_g04671</name>
</gene>
<dbReference type="EMBL" id="QEAO01000034">
    <property type="protein sequence ID" value="TPX32164.1"/>
    <property type="molecule type" value="Genomic_DNA"/>
</dbReference>
<dbReference type="OrthoDB" id="5135119at2759"/>
<name>A0A507C249_9FUNG</name>
<dbReference type="Gene3D" id="3.40.720.10">
    <property type="entry name" value="Alkaline Phosphatase, subunit A"/>
    <property type="match status" value="1"/>
</dbReference>
<dbReference type="PANTHER" id="PTHR31956">
    <property type="entry name" value="NON-SPECIFIC PHOSPHOLIPASE C4-RELATED"/>
    <property type="match status" value="1"/>
</dbReference>
<organism evidence="2 3">
    <name type="scientific">Synchytrium microbalum</name>
    <dbReference type="NCBI Taxonomy" id="1806994"/>
    <lineage>
        <taxon>Eukaryota</taxon>
        <taxon>Fungi</taxon>
        <taxon>Fungi incertae sedis</taxon>
        <taxon>Chytridiomycota</taxon>
        <taxon>Chytridiomycota incertae sedis</taxon>
        <taxon>Chytridiomycetes</taxon>
        <taxon>Synchytriales</taxon>
        <taxon>Synchytriaceae</taxon>
        <taxon>Synchytrium</taxon>
    </lineage>
</organism>
<dbReference type="GO" id="GO:0009395">
    <property type="term" value="P:phospholipid catabolic process"/>
    <property type="evidence" value="ECO:0007669"/>
    <property type="project" value="TreeGrafter"/>
</dbReference>
<dbReference type="AlphaFoldDB" id="A0A507C249"/>
<comment type="caution">
    <text evidence="2">The sequence shown here is derived from an EMBL/GenBank/DDBJ whole genome shotgun (WGS) entry which is preliminary data.</text>
</comment>
<dbReference type="Proteomes" id="UP000319731">
    <property type="component" value="Unassembled WGS sequence"/>
</dbReference>
<keyword evidence="3" id="KW-1185">Reference proteome</keyword>
<evidence type="ECO:0000313" key="2">
    <source>
        <dbReference type="EMBL" id="TPX32164.1"/>
    </source>
</evidence>
<keyword evidence="1" id="KW-0378">Hydrolase</keyword>
<accession>A0A507C249</accession>
<proteinExistence type="predicted"/>
<dbReference type="PANTHER" id="PTHR31956:SF8">
    <property type="entry name" value="ACID PHOSPHATASE PHOA (AFU_ORTHOLOGUE AFUA_1G03570)"/>
    <property type="match status" value="1"/>
</dbReference>
<evidence type="ECO:0000256" key="1">
    <source>
        <dbReference type="ARBA" id="ARBA00022801"/>
    </source>
</evidence>
<dbReference type="InterPro" id="IPR017850">
    <property type="entry name" value="Alkaline_phosphatase_core_sf"/>
</dbReference>
<sequence length="287" mass="32580">MLSWFTKDKTSQSERRQFWQKQPTGKWFDTILIINLENTNYEDAIINLDFLQQDHGAVLLTNFHGLTHPSQGNYIGQIYGSLGGVLTDANYDVDGVNLVDLLEVAGVSWKSYNEGFPGSGFQGARKDAYVRKHNPFISMNNIRTNTVRVARIVSGEEFQDDLLSNKLPQFCFYTPDMLNDGHDTSIEYAANWVSKFLPPILSALQQQAALIVLTFDESANWFGRNKVATYLMGSSVVQQASDPSRYNHYSILKTVEENWSLGSLNRHDVTAKSFESSLTRPSKFWFH</sequence>
<evidence type="ECO:0008006" key="4">
    <source>
        <dbReference type="Google" id="ProtNLM"/>
    </source>
</evidence>
<protein>
    <recommendedName>
        <fullName evidence="4">Acid phosphatase</fullName>
    </recommendedName>
</protein>
<dbReference type="RefSeq" id="XP_031023426.1">
    <property type="nucleotide sequence ID" value="XM_031170599.1"/>
</dbReference>
<dbReference type="GeneID" id="42005896"/>